<evidence type="ECO:0000256" key="4">
    <source>
        <dbReference type="ARBA" id="ARBA00022741"/>
    </source>
</evidence>
<comment type="function">
    <text evidence="8">ATP-binding (A) component of a common energy-coupling factor (ECF) ABC-transporter complex.</text>
</comment>
<dbReference type="Proteomes" id="UP000326912">
    <property type="component" value="Unassembled WGS sequence"/>
</dbReference>
<dbReference type="FunFam" id="3.40.50.300:FF:000224">
    <property type="entry name" value="Energy-coupling factor transporter ATP-binding protein EcfA"/>
    <property type="match status" value="1"/>
</dbReference>
<evidence type="ECO:0000256" key="8">
    <source>
        <dbReference type="RuleBase" id="RU365104"/>
    </source>
</evidence>
<keyword evidence="5 8" id="KW-0067">ATP-binding</keyword>
<dbReference type="EC" id="7.-.-.-" evidence="8"/>
<dbReference type="GO" id="GO:0016887">
    <property type="term" value="F:ATP hydrolysis activity"/>
    <property type="evidence" value="ECO:0007669"/>
    <property type="project" value="InterPro"/>
</dbReference>
<evidence type="ECO:0000256" key="6">
    <source>
        <dbReference type="ARBA" id="ARBA00022967"/>
    </source>
</evidence>
<evidence type="ECO:0000256" key="1">
    <source>
        <dbReference type="ARBA" id="ARBA00004202"/>
    </source>
</evidence>
<dbReference type="EMBL" id="BKZW01000006">
    <property type="protein sequence ID" value="GER92211.1"/>
    <property type="molecule type" value="Genomic_DNA"/>
</dbReference>
<dbReference type="PROSITE" id="PS00211">
    <property type="entry name" value="ABC_TRANSPORTER_1"/>
    <property type="match status" value="1"/>
</dbReference>
<keyword evidence="11" id="KW-1185">Reference proteome</keyword>
<dbReference type="InterPro" id="IPR030946">
    <property type="entry name" value="EcfA2"/>
</dbReference>
<reference evidence="10 11" key="1">
    <citation type="submission" date="2019-10" db="EMBL/GenBank/DDBJ databases">
        <title>Dictyobacter vulcani sp. nov., within the class Ktedonobacteria, isolated from soil of volcanic Mt. Zao.</title>
        <authorList>
            <person name="Zheng Y."/>
            <person name="Wang C.M."/>
            <person name="Sakai Y."/>
            <person name="Abe K."/>
            <person name="Yokota A."/>
            <person name="Yabe S."/>
        </authorList>
    </citation>
    <scope>NUCLEOTIDE SEQUENCE [LARGE SCALE GENOMIC DNA]</scope>
    <source>
        <strain evidence="10 11">W12</strain>
    </source>
</reference>
<dbReference type="AlphaFoldDB" id="A0A5J4L0B8"/>
<feature type="domain" description="ABC transporter" evidence="9">
    <location>
        <begin position="6"/>
        <end position="247"/>
    </location>
</feature>
<gene>
    <name evidence="10" type="primary">ecfA_1</name>
    <name evidence="10" type="ORF">KDW_63730</name>
</gene>
<evidence type="ECO:0000256" key="2">
    <source>
        <dbReference type="ARBA" id="ARBA00022448"/>
    </source>
</evidence>
<organism evidence="10 11">
    <name type="scientific">Dictyobacter vulcani</name>
    <dbReference type="NCBI Taxonomy" id="2607529"/>
    <lineage>
        <taxon>Bacteria</taxon>
        <taxon>Bacillati</taxon>
        <taxon>Chloroflexota</taxon>
        <taxon>Ktedonobacteria</taxon>
        <taxon>Ktedonobacterales</taxon>
        <taxon>Dictyobacteraceae</taxon>
        <taxon>Dictyobacter</taxon>
    </lineage>
</organism>
<dbReference type="InterPro" id="IPR015856">
    <property type="entry name" value="ABC_transpr_CbiO/EcfA_su"/>
</dbReference>
<dbReference type="PROSITE" id="PS50893">
    <property type="entry name" value="ABC_TRANSPORTER_2"/>
    <property type="match status" value="1"/>
</dbReference>
<comment type="caution">
    <text evidence="10">The sequence shown here is derived from an EMBL/GenBank/DDBJ whole genome shotgun (WGS) entry which is preliminary data.</text>
</comment>
<keyword evidence="3 8" id="KW-1003">Cell membrane</keyword>
<evidence type="ECO:0000313" key="11">
    <source>
        <dbReference type="Proteomes" id="UP000326912"/>
    </source>
</evidence>
<name>A0A5J4L0B8_9CHLR</name>
<evidence type="ECO:0000256" key="5">
    <source>
        <dbReference type="ARBA" id="ARBA00022840"/>
    </source>
</evidence>
<dbReference type="PANTHER" id="PTHR43553">
    <property type="entry name" value="HEAVY METAL TRANSPORTER"/>
    <property type="match status" value="1"/>
</dbReference>
<dbReference type="GO" id="GO:0043190">
    <property type="term" value="C:ATP-binding cassette (ABC) transporter complex"/>
    <property type="evidence" value="ECO:0007669"/>
    <property type="project" value="TreeGrafter"/>
</dbReference>
<proteinExistence type="inferred from homology"/>
<dbReference type="RefSeq" id="WP_151759759.1">
    <property type="nucleotide sequence ID" value="NZ_BKZW01000006.1"/>
</dbReference>
<dbReference type="Gene3D" id="3.40.50.300">
    <property type="entry name" value="P-loop containing nucleotide triphosphate hydrolases"/>
    <property type="match status" value="1"/>
</dbReference>
<evidence type="ECO:0000256" key="3">
    <source>
        <dbReference type="ARBA" id="ARBA00022475"/>
    </source>
</evidence>
<comment type="subunit">
    <text evidence="8">Forms a stable energy-coupling factor (ECF) transporter complex composed of 2 membrane-embedded substrate-binding proteins (S component), 2 ATP-binding proteins (A component) and 2 transmembrane proteins (T component).</text>
</comment>
<keyword evidence="6" id="KW-1278">Translocase</keyword>
<protein>
    <recommendedName>
        <fullName evidence="8">Energy-coupling factor transporter ATP-binding protein EcfA2</fullName>
        <ecNumber evidence="8">7.-.-.-</ecNumber>
    </recommendedName>
</protein>
<dbReference type="GO" id="GO:0042626">
    <property type="term" value="F:ATPase-coupled transmembrane transporter activity"/>
    <property type="evidence" value="ECO:0007669"/>
    <property type="project" value="TreeGrafter"/>
</dbReference>
<comment type="similarity">
    <text evidence="8">Belongs to the ABC transporter superfamily. Energy-coupling factor EcfA family.</text>
</comment>
<dbReference type="InterPro" id="IPR027417">
    <property type="entry name" value="P-loop_NTPase"/>
</dbReference>
<dbReference type="InterPro" id="IPR017871">
    <property type="entry name" value="ABC_transporter-like_CS"/>
</dbReference>
<evidence type="ECO:0000259" key="9">
    <source>
        <dbReference type="PROSITE" id="PS50893"/>
    </source>
</evidence>
<dbReference type="NCBIfam" id="TIGR04521">
    <property type="entry name" value="ECF_ATPase_2"/>
    <property type="match status" value="1"/>
</dbReference>
<dbReference type="PANTHER" id="PTHR43553:SF27">
    <property type="entry name" value="ENERGY-COUPLING FACTOR TRANSPORTER ATP-BINDING PROTEIN ECFA2"/>
    <property type="match status" value="1"/>
</dbReference>
<dbReference type="SUPFAM" id="SSF52540">
    <property type="entry name" value="P-loop containing nucleoside triphosphate hydrolases"/>
    <property type="match status" value="1"/>
</dbReference>
<comment type="subcellular location">
    <subcellularLocation>
        <location evidence="1 8">Cell membrane</location>
        <topology evidence="1 8">Peripheral membrane protein</topology>
    </subcellularLocation>
</comment>
<dbReference type="InterPro" id="IPR050095">
    <property type="entry name" value="ECF_ABC_transporter_ATP-bd"/>
</dbReference>
<dbReference type="InterPro" id="IPR003593">
    <property type="entry name" value="AAA+_ATPase"/>
</dbReference>
<accession>A0A5J4L0B8</accession>
<dbReference type="CDD" id="cd03225">
    <property type="entry name" value="ABC_cobalt_CbiO_domain1"/>
    <property type="match status" value="1"/>
</dbReference>
<keyword evidence="7 8" id="KW-0472">Membrane</keyword>
<keyword evidence="2 8" id="KW-0813">Transport</keyword>
<dbReference type="SMART" id="SM00382">
    <property type="entry name" value="AAA"/>
    <property type="match status" value="1"/>
</dbReference>
<dbReference type="InterPro" id="IPR003439">
    <property type="entry name" value="ABC_transporter-like_ATP-bd"/>
</dbReference>
<sequence length="302" mass="34052">MPESIIRVKHLSYIYGSSPFPKKALNDISLEITRGDCVAIIGFNGSGKSTLIQHFNGLLRPSQGTVWVDGIEVGEKNTDLRALRQRVGMLFQFPEAQLFGQTVYADVAFGPQRMKLGRHEIRARVKAALDMVGLPHEKYARRSPFELSGGQRRRIALAGILAMSPRILILDEPTVGLDGEGRLEFYSYLQRVQREQGVTIILVSHDMAEVATMANQLYILNQGKLVRQGTPQDVFAESEQLRSWDLVAPPLYKLLESLRQQGIAIPDNISTVDETFDFLQQQKIKSGFRMEYSEAEADHHRR</sequence>
<evidence type="ECO:0000313" key="10">
    <source>
        <dbReference type="EMBL" id="GER92211.1"/>
    </source>
</evidence>
<dbReference type="GO" id="GO:0005524">
    <property type="term" value="F:ATP binding"/>
    <property type="evidence" value="ECO:0007669"/>
    <property type="project" value="UniProtKB-UniRule"/>
</dbReference>
<keyword evidence="4 8" id="KW-0547">Nucleotide-binding</keyword>
<dbReference type="Pfam" id="PF00005">
    <property type="entry name" value="ABC_tran"/>
    <property type="match status" value="1"/>
</dbReference>
<evidence type="ECO:0000256" key="7">
    <source>
        <dbReference type="ARBA" id="ARBA00023136"/>
    </source>
</evidence>